<accession>A0A9N9GDF6</accession>
<gene>
    <name evidence="3" type="ORF">POCULU_LOCUS7152</name>
</gene>
<feature type="transmembrane region" description="Helical" evidence="2">
    <location>
        <begin position="78"/>
        <end position="100"/>
    </location>
</feature>
<feature type="transmembrane region" description="Helical" evidence="2">
    <location>
        <begin position="282"/>
        <end position="301"/>
    </location>
</feature>
<feature type="transmembrane region" description="Helical" evidence="2">
    <location>
        <begin position="120"/>
        <end position="142"/>
    </location>
</feature>
<keyword evidence="2" id="KW-1133">Transmembrane helix</keyword>
<reference evidence="3" key="1">
    <citation type="submission" date="2021-06" db="EMBL/GenBank/DDBJ databases">
        <authorList>
            <person name="Kallberg Y."/>
            <person name="Tangrot J."/>
            <person name="Rosling A."/>
        </authorList>
    </citation>
    <scope>NUCLEOTIDE SEQUENCE</scope>
    <source>
        <strain evidence="3">IA702</strain>
    </source>
</reference>
<proteinExistence type="predicted"/>
<name>A0A9N9GDF6_9GLOM</name>
<evidence type="ECO:0000313" key="3">
    <source>
        <dbReference type="EMBL" id="CAG8594665.1"/>
    </source>
</evidence>
<evidence type="ECO:0000256" key="2">
    <source>
        <dbReference type="SAM" id="Phobius"/>
    </source>
</evidence>
<feature type="transmembrane region" description="Helical" evidence="2">
    <location>
        <begin position="40"/>
        <end position="58"/>
    </location>
</feature>
<feature type="transmembrane region" description="Helical" evidence="2">
    <location>
        <begin position="313"/>
        <end position="338"/>
    </location>
</feature>
<keyword evidence="4" id="KW-1185">Reference proteome</keyword>
<dbReference type="Proteomes" id="UP000789572">
    <property type="component" value="Unassembled WGS sequence"/>
</dbReference>
<sequence length="427" mass="47753">MSGPDNSTAGIPPPIPVFCDWRIEIRGCILSQIWVTEVSISLVTNAILAFTGAVFFYYRRRYMWQGLFVDQSGGIRPLPVDCLLLFWGISTVLRALYALLLLFDAFSAYWQRELLQELGWTFLCFGAAAYLIGIIYTIPVSYTRGSDAMISLGSTKRSTNNGVNNDKSNTHVIILPTPVQLNYILGAYFLYPTLIMLPAAVLSGVGRDQGNFETAAAWTTVHYVAYWVYDWSVSLISAYYGIHFMLILRSSMNNFDNRSAGGTYHQSNSPTRQAFHRLKYTMAYLFFLSFISGPGWGMYGIRYISMVTGPNLYSLFISGTWYITGPQPLIAVCQYVLAKRIYQHYIGKSKSANNITGSSVQSTTISSRAPPAMQDGILITQEIGVEMDFALDMKSASDKNKPDKKGSQEFELMNKSDTEDGRSEDNV</sequence>
<feature type="region of interest" description="Disordered" evidence="1">
    <location>
        <begin position="396"/>
        <end position="427"/>
    </location>
</feature>
<keyword evidence="2" id="KW-0472">Membrane</keyword>
<dbReference type="OrthoDB" id="2131431at2759"/>
<keyword evidence="2" id="KW-0812">Transmembrane</keyword>
<evidence type="ECO:0000313" key="4">
    <source>
        <dbReference type="Proteomes" id="UP000789572"/>
    </source>
</evidence>
<dbReference type="EMBL" id="CAJVPJ010001524">
    <property type="protein sequence ID" value="CAG8594665.1"/>
    <property type="molecule type" value="Genomic_DNA"/>
</dbReference>
<dbReference type="AlphaFoldDB" id="A0A9N9GDF6"/>
<organism evidence="3 4">
    <name type="scientific">Paraglomus occultum</name>
    <dbReference type="NCBI Taxonomy" id="144539"/>
    <lineage>
        <taxon>Eukaryota</taxon>
        <taxon>Fungi</taxon>
        <taxon>Fungi incertae sedis</taxon>
        <taxon>Mucoromycota</taxon>
        <taxon>Glomeromycotina</taxon>
        <taxon>Glomeromycetes</taxon>
        <taxon>Paraglomerales</taxon>
        <taxon>Paraglomeraceae</taxon>
        <taxon>Paraglomus</taxon>
    </lineage>
</organism>
<feature type="transmembrane region" description="Helical" evidence="2">
    <location>
        <begin position="183"/>
        <end position="206"/>
    </location>
</feature>
<comment type="caution">
    <text evidence="3">The sequence shown here is derived from an EMBL/GenBank/DDBJ whole genome shotgun (WGS) entry which is preliminary data.</text>
</comment>
<evidence type="ECO:0000256" key="1">
    <source>
        <dbReference type="SAM" id="MobiDB-lite"/>
    </source>
</evidence>
<protein>
    <submittedName>
        <fullName evidence="3">6443_t:CDS:1</fullName>
    </submittedName>
</protein>
<feature type="transmembrane region" description="Helical" evidence="2">
    <location>
        <begin position="226"/>
        <end position="248"/>
    </location>
</feature>